<proteinExistence type="predicted"/>
<organism evidence="1">
    <name type="scientific">Siphoviridae sp. ctcUB23</name>
    <dbReference type="NCBI Taxonomy" id="2825573"/>
    <lineage>
        <taxon>Viruses</taxon>
        <taxon>Duplodnaviria</taxon>
        <taxon>Heunggongvirae</taxon>
        <taxon>Uroviricota</taxon>
        <taxon>Caudoviricetes</taxon>
    </lineage>
</organism>
<evidence type="ECO:0000313" key="1">
    <source>
        <dbReference type="EMBL" id="DAE07065.1"/>
    </source>
</evidence>
<sequence length="97" mass="11033">MKTINLKEFDVFTDITKKQRVRCDVRKSVANMLYNQMHGIEALNLALMIYKSEGKLVVSDDDLRTLQLAFEQFGTPALIEALAAQIKELNTPTDKTE</sequence>
<protein>
    <submittedName>
        <fullName evidence="1">Uncharacterized protein</fullName>
    </submittedName>
</protein>
<name>A0A8S5PKW8_9CAUD</name>
<reference evidence="1" key="1">
    <citation type="journal article" date="2021" name="Proc. Natl. Acad. Sci. U.S.A.">
        <title>A Catalog of Tens of Thousands of Viruses from Human Metagenomes Reveals Hidden Associations with Chronic Diseases.</title>
        <authorList>
            <person name="Tisza M.J."/>
            <person name="Buck C.B."/>
        </authorList>
    </citation>
    <scope>NUCLEOTIDE SEQUENCE</scope>
    <source>
        <strain evidence="1">CtcUB23</strain>
    </source>
</reference>
<accession>A0A8S5PKW8</accession>
<dbReference type="EMBL" id="BK015445">
    <property type="protein sequence ID" value="DAE07065.1"/>
    <property type="molecule type" value="Genomic_DNA"/>
</dbReference>